<dbReference type="SUPFAM" id="SSF51556">
    <property type="entry name" value="Metallo-dependent hydrolases"/>
    <property type="match status" value="1"/>
</dbReference>
<dbReference type="Gene3D" id="3.20.20.140">
    <property type="entry name" value="Metal-dependent hydrolases"/>
    <property type="match status" value="1"/>
</dbReference>
<dbReference type="Gene3D" id="2.30.40.10">
    <property type="entry name" value="Urease, subunit C, domain 1"/>
    <property type="match status" value="1"/>
</dbReference>
<gene>
    <name evidence="2" type="ORF">HNV28_16260</name>
</gene>
<dbReference type="InterPro" id="IPR050287">
    <property type="entry name" value="MTA/SAH_deaminase"/>
</dbReference>
<name>A0A7Y4IIE6_MYXXA</name>
<dbReference type="Pfam" id="PF01979">
    <property type="entry name" value="Amidohydro_1"/>
    <property type="match status" value="1"/>
</dbReference>
<dbReference type="GO" id="GO:0016810">
    <property type="term" value="F:hydrolase activity, acting on carbon-nitrogen (but not peptide) bonds"/>
    <property type="evidence" value="ECO:0007669"/>
    <property type="project" value="InterPro"/>
</dbReference>
<comment type="caution">
    <text evidence="2">The sequence shown here is derived from an EMBL/GenBank/DDBJ whole genome shotgun (WGS) entry which is preliminary data.</text>
</comment>
<sequence>MDLLLTGGTVVTMNREREVLVDADVLVQDGRIAKVGRGLKPRGTRRVVDVTGKVVLPGLIHGHLHACQTLFRGRADGLELLDWLRERIWPFEASHDAASMRASADLTFAELIRSGATAALDMGSVYHYDAVFESARDSGFRLVGGKAMMDAGAGVPAGLRESTEESLRESLALKERWHGTHGGRLRYAFAPRFVLSCTPELLREVARLAKEHGLRIHTHASENAKETDAVRQYTGGEDNVAFFHTVGMSGPHVTMAHCVWLSQEEQDILRDTRTVVCHCPGSNLKLASGIAKVPELLEAGVAVALGADGAPCNNTLDIFYEMKLAAVMHNPRVGPCAMTPMRVLEMATLHGARALGLEDEVGSLEPGKRADITVVDVSGLHAGPTPEDVLVPLVHSARGSDVAHVFIDGQPVLRDGVLTTLDAPSVLANANAQVARILKRRQKKARSG</sequence>
<evidence type="ECO:0000313" key="3">
    <source>
        <dbReference type="Proteomes" id="UP000533080"/>
    </source>
</evidence>
<dbReference type="InterPro" id="IPR006680">
    <property type="entry name" value="Amidohydro-rel"/>
</dbReference>
<evidence type="ECO:0000313" key="2">
    <source>
        <dbReference type="EMBL" id="NOJ79878.1"/>
    </source>
</evidence>
<evidence type="ECO:0000256" key="1">
    <source>
        <dbReference type="ARBA" id="ARBA00022801"/>
    </source>
</evidence>
<dbReference type="AlphaFoldDB" id="A0A7Y4IIE6"/>
<dbReference type="EMBL" id="JABFNT010000046">
    <property type="protein sequence ID" value="NOJ79878.1"/>
    <property type="molecule type" value="Genomic_DNA"/>
</dbReference>
<keyword evidence="1" id="KW-0378">Hydrolase</keyword>
<dbReference type="InterPro" id="IPR011059">
    <property type="entry name" value="Metal-dep_hydrolase_composite"/>
</dbReference>
<dbReference type="InterPro" id="IPR032466">
    <property type="entry name" value="Metal_Hydrolase"/>
</dbReference>
<dbReference type="NCBIfam" id="NF005557">
    <property type="entry name" value="PRK07228.1"/>
    <property type="match status" value="1"/>
</dbReference>
<proteinExistence type="predicted"/>
<organism evidence="2 3">
    <name type="scientific">Myxococcus xanthus</name>
    <dbReference type="NCBI Taxonomy" id="34"/>
    <lineage>
        <taxon>Bacteria</taxon>
        <taxon>Pseudomonadati</taxon>
        <taxon>Myxococcota</taxon>
        <taxon>Myxococcia</taxon>
        <taxon>Myxococcales</taxon>
        <taxon>Cystobacterineae</taxon>
        <taxon>Myxococcaceae</taxon>
        <taxon>Myxococcus</taxon>
    </lineage>
</organism>
<dbReference type="CDD" id="cd01298">
    <property type="entry name" value="ATZ_TRZ_like"/>
    <property type="match status" value="1"/>
</dbReference>
<accession>A0A7Y4IIE6</accession>
<dbReference type="PANTHER" id="PTHR43794">
    <property type="entry name" value="AMINOHYDROLASE SSNA-RELATED"/>
    <property type="match status" value="1"/>
</dbReference>
<dbReference type="PANTHER" id="PTHR43794:SF11">
    <property type="entry name" value="AMIDOHYDROLASE-RELATED DOMAIN-CONTAINING PROTEIN"/>
    <property type="match status" value="1"/>
</dbReference>
<dbReference type="RefSeq" id="WP_141254986.1">
    <property type="nucleotide sequence ID" value="NZ_CP068048.1"/>
</dbReference>
<protein>
    <submittedName>
        <fullName evidence="2">5'-deoxyadenosine deaminase</fullName>
    </submittedName>
</protein>
<dbReference type="SUPFAM" id="SSF51338">
    <property type="entry name" value="Composite domain of metallo-dependent hydrolases"/>
    <property type="match status" value="1"/>
</dbReference>
<reference evidence="2 3" key="1">
    <citation type="submission" date="2020-05" db="EMBL/GenBank/DDBJ databases">
        <authorList>
            <person name="Whitworth D."/>
        </authorList>
    </citation>
    <scope>NUCLEOTIDE SEQUENCE [LARGE SCALE GENOMIC DNA]</scope>
    <source>
        <strain evidence="2 3">AM005</strain>
    </source>
</reference>
<dbReference type="Proteomes" id="UP000533080">
    <property type="component" value="Unassembled WGS sequence"/>
</dbReference>